<dbReference type="EMBL" id="JBCNJP010000017">
    <property type="protein sequence ID" value="KAK9064702.1"/>
    <property type="molecule type" value="Genomic_DNA"/>
</dbReference>
<keyword evidence="3" id="KW-1133">Transmembrane helix</keyword>
<keyword evidence="3" id="KW-0812">Transmembrane</keyword>
<name>A0AAP0D226_9ASTR</name>
<gene>
    <name evidence="4" type="ORF">SSX86_016084</name>
</gene>
<dbReference type="PANTHER" id="PTHR31234">
    <property type="entry name" value="LATE EMBRYOGENESIS ABUNDANT (LEA) HYDROXYPROLINE-RICH GLYCOPROTEIN FAMILY"/>
    <property type="match status" value="1"/>
</dbReference>
<keyword evidence="5" id="KW-1185">Reference proteome</keyword>
<dbReference type="AlphaFoldDB" id="A0AAP0D226"/>
<dbReference type="Proteomes" id="UP001408789">
    <property type="component" value="Unassembled WGS sequence"/>
</dbReference>
<evidence type="ECO:0000313" key="5">
    <source>
        <dbReference type="Proteomes" id="UP001408789"/>
    </source>
</evidence>
<dbReference type="InterPro" id="IPR044839">
    <property type="entry name" value="NDR1-like"/>
</dbReference>
<keyword evidence="2 3" id="KW-0472">Membrane</keyword>
<evidence type="ECO:0000313" key="4">
    <source>
        <dbReference type="EMBL" id="KAK9064702.1"/>
    </source>
</evidence>
<evidence type="ECO:0008006" key="6">
    <source>
        <dbReference type="Google" id="ProtNLM"/>
    </source>
</evidence>
<dbReference type="GO" id="GO:0016020">
    <property type="term" value="C:membrane"/>
    <property type="evidence" value="ECO:0007669"/>
    <property type="project" value="UniProtKB-SubCell"/>
</dbReference>
<feature type="transmembrane region" description="Helical" evidence="3">
    <location>
        <begin position="12"/>
        <end position="38"/>
    </location>
</feature>
<evidence type="ECO:0000256" key="2">
    <source>
        <dbReference type="ARBA" id="ARBA00023136"/>
    </source>
</evidence>
<proteinExistence type="predicted"/>
<organism evidence="4 5">
    <name type="scientific">Deinandra increscens subsp. villosa</name>
    <dbReference type="NCBI Taxonomy" id="3103831"/>
    <lineage>
        <taxon>Eukaryota</taxon>
        <taxon>Viridiplantae</taxon>
        <taxon>Streptophyta</taxon>
        <taxon>Embryophyta</taxon>
        <taxon>Tracheophyta</taxon>
        <taxon>Spermatophyta</taxon>
        <taxon>Magnoliopsida</taxon>
        <taxon>eudicotyledons</taxon>
        <taxon>Gunneridae</taxon>
        <taxon>Pentapetalae</taxon>
        <taxon>asterids</taxon>
        <taxon>campanulids</taxon>
        <taxon>Asterales</taxon>
        <taxon>Asteraceae</taxon>
        <taxon>Asteroideae</taxon>
        <taxon>Heliantheae alliance</taxon>
        <taxon>Madieae</taxon>
        <taxon>Madiinae</taxon>
        <taxon>Deinandra</taxon>
    </lineage>
</organism>
<dbReference type="PANTHER" id="PTHR31234:SF65">
    <property type="entry name" value="LATE EMBRYOGENESIS ABUNDANT PROTEIN, LEA_2 SUBGROUP"/>
    <property type="match status" value="1"/>
</dbReference>
<comment type="caution">
    <text evidence="4">The sequence shown here is derived from an EMBL/GenBank/DDBJ whole genome shotgun (WGS) entry which is preliminary data.</text>
</comment>
<evidence type="ECO:0000256" key="3">
    <source>
        <dbReference type="SAM" id="Phobius"/>
    </source>
</evidence>
<reference evidence="4 5" key="1">
    <citation type="submission" date="2024-04" db="EMBL/GenBank/DDBJ databases">
        <title>The reference genome of an endangered Asteraceae, Deinandra increscens subsp. villosa, native to the Central Coast of California.</title>
        <authorList>
            <person name="Guilliams M."/>
            <person name="Hasenstab-Lehman K."/>
            <person name="Meyer R."/>
            <person name="Mcevoy S."/>
        </authorList>
    </citation>
    <scope>NUCLEOTIDE SEQUENCE [LARGE SCALE GENOMIC DNA]</scope>
    <source>
        <tissue evidence="4">Leaf</tissue>
    </source>
</reference>
<accession>A0AAP0D226</accession>
<protein>
    <recommendedName>
        <fullName evidence="6">Late embryogenesis abundant protein LEA-2 subgroup domain-containing protein</fullName>
    </recommendedName>
</protein>
<dbReference type="GO" id="GO:0098542">
    <property type="term" value="P:defense response to other organism"/>
    <property type="evidence" value="ECO:0007669"/>
    <property type="project" value="InterPro"/>
</dbReference>
<sequence>METPKERRSRKSLKICCGVTAAVIVIFIVVSIVLYFTVFKPKDPQITAHPTNLENLQVQLYPNVSINATLVLTLTINNRNYGGFKFKDSVANVYYRELLIAEVPVEHAEVPARGSFTLTTYANITGGKMATDPSFYSDIATGHLNFTSSSIMHGKVSVLKIVKVGAKVDSVCDIGVNILTLEVDPKCHSKVFF</sequence>
<comment type="subcellular location">
    <subcellularLocation>
        <location evidence="1">Membrane</location>
    </subcellularLocation>
</comment>
<evidence type="ECO:0000256" key="1">
    <source>
        <dbReference type="ARBA" id="ARBA00004370"/>
    </source>
</evidence>